<accession>A0A2M4CCA6</accession>
<proteinExistence type="predicted"/>
<name>A0A2M4CCA6_9DIPT</name>
<evidence type="ECO:0000313" key="1">
    <source>
        <dbReference type="EMBL" id="MBW62957.1"/>
    </source>
</evidence>
<reference evidence="1" key="1">
    <citation type="submission" date="2018-01" db="EMBL/GenBank/DDBJ databases">
        <title>An insight into the sialome of Amazonian anophelines.</title>
        <authorList>
            <person name="Ribeiro J.M."/>
            <person name="Scarpassa V."/>
            <person name="Calvo E."/>
        </authorList>
    </citation>
    <scope>NUCLEOTIDE SEQUENCE</scope>
    <source>
        <tissue evidence="1">Salivary glands</tissue>
    </source>
</reference>
<protein>
    <submittedName>
        <fullName evidence="1">Putative secreted protein</fullName>
    </submittedName>
</protein>
<organism evidence="1">
    <name type="scientific">Anopheles marajoara</name>
    <dbReference type="NCBI Taxonomy" id="58244"/>
    <lineage>
        <taxon>Eukaryota</taxon>
        <taxon>Metazoa</taxon>
        <taxon>Ecdysozoa</taxon>
        <taxon>Arthropoda</taxon>
        <taxon>Hexapoda</taxon>
        <taxon>Insecta</taxon>
        <taxon>Pterygota</taxon>
        <taxon>Neoptera</taxon>
        <taxon>Endopterygota</taxon>
        <taxon>Diptera</taxon>
        <taxon>Nematocera</taxon>
        <taxon>Culicoidea</taxon>
        <taxon>Culicidae</taxon>
        <taxon>Anophelinae</taxon>
        <taxon>Anopheles</taxon>
    </lineage>
</organism>
<dbReference type="EMBL" id="GGFJ01013816">
    <property type="protein sequence ID" value="MBW62957.1"/>
    <property type="molecule type" value="Transcribed_RNA"/>
</dbReference>
<sequence length="77" mass="8917">MHKMQRDCICFCCTLSHAASFARSLEVVVDLWKLLIFSRTAIHFTIPFIMLQTGFHAIRKDLQLHFVLCSLCISVYP</sequence>
<dbReference type="AlphaFoldDB" id="A0A2M4CCA6"/>